<evidence type="ECO:0000313" key="11">
    <source>
        <dbReference type="Proteomes" id="UP000199088"/>
    </source>
</evidence>
<evidence type="ECO:0000256" key="5">
    <source>
        <dbReference type="ARBA" id="ARBA00022989"/>
    </source>
</evidence>
<dbReference type="Pfam" id="PF00005">
    <property type="entry name" value="ABC_tran"/>
    <property type="match status" value="1"/>
</dbReference>
<name>A0A1H0R461_9ACTN</name>
<dbReference type="Pfam" id="PF00664">
    <property type="entry name" value="ABC_membrane"/>
    <property type="match status" value="1"/>
</dbReference>
<evidence type="ECO:0000259" key="9">
    <source>
        <dbReference type="PROSITE" id="PS50929"/>
    </source>
</evidence>
<keyword evidence="6 7" id="KW-0472">Membrane</keyword>
<keyword evidence="3" id="KW-0547">Nucleotide-binding</keyword>
<dbReference type="CDD" id="cd07346">
    <property type="entry name" value="ABC_6TM_exporters"/>
    <property type="match status" value="1"/>
</dbReference>
<dbReference type="PROSITE" id="PS50893">
    <property type="entry name" value="ABC_TRANSPORTER_2"/>
    <property type="match status" value="1"/>
</dbReference>
<gene>
    <name evidence="10" type="ORF">SAMN05660199_03447</name>
</gene>
<feature type="transmembrane region" description="Helical" evidence="7">
    <location>
        <begin position="171"/>
        <end position="190"/>
    </location>
</feature>
<keyword evidence="4 10" id="KW-0067">ATP-binding</keyword>
<dbReference type="PANTHER" id="PTHR43394">
    <property type="entry name" value="ATP-DEPENDENT PERMEASE MDL1, MITOCHONDRIAL"/>
    <property type="match status" value="1"/>
</dbReference>
<dbReference type="SUPFAM" id="SSF52540">
    <property type="entry name" value="P-loop containing nucleoside triphosphate hydrolases"/>
    <property type="match status" value="1"/>
</dbReference>
<dbReference type="GO" id="GO:0015421">
    <property type="term" value="F:ABC-type oligopeptide transporter activity"/>
    <property type="evidence" value="ECO:0007669"/>
    <property type="project" value="TreeGrafter"/>
</dbReference>
<dbReference type="Gene3D" id="1.20.1560.10">
    <property type="entry name" value="ABC transporter type 1, transmembrane domain"/>
    <property type="match status" value="1"/>
</dbReference>
<protein>
    <submittedName>
        <fullName evidence="10">ATP-binding cassette, subfamily C</fullName>
    </submittedName>
</protein>
<sequence length="579" mass="59546">MTDGGTDQLLPIATGRRAGRVVADELRARPLATAAAGLAAVCAAASGLLAPVVLGRLVDAVDRREGTVWPFVGALLGAALLSAVLTGLSAVLIARLGETVLARLRERVVDRALHLPSATLDRVRGGDLLSRVGDDVAKVAEAVTSALPQVAGAGLTVLLTLVGLGTLDWRLALAGMVALPLYVLALRWYLPRSAPRYAAERVAMGERSQALVSSVQGADTVHAYADEARHRAVVDDRSAHALGITLGVFRLFTDFGWRMNRAEYVGLAAVLGVGFLLVRSGDVTVGAVTTAALLFHRLFGPLGLLLFTFDDVQSAGASLVRMVGVADLPGTAAADHAADRAADRSGVRPAVELRGIGHSYGGPPVLVDVDLRLAPGERVALVGASGAGKTTLAGVLAGALDPAAGQVLLDGEPVADLRERVGLVSQEVHVFAGPLSDDLRLARPQATDAELAAALATVGAGWVTDLDVVVGDGGRELTAPQAQQLALARLVLADPPVAVLDEATAEAGSAGARDLEDAADAAVRGRTTLVVAHRLTQAARADRVVVLAAGRVVEEGTHAELVAAGGRYARLWSAWTARG</sequence>
<dbReference type="InterPro" id="IPR036640">
    <property type="entry name" value="ABC1_TM_sf"/>
</dbReference>
<dbReference type="InterPro" id="IPR039421">
    <property type="entry name" value="Type_1_exporter"/>
</dbReference>
<dbReference type="GO" id="GO:0016887">
    <property type="term" value="F:ATP hydrolysis activity"/>
    <property type="evidence" value="ECO:0007669"/>
    <property type="project" value="InterPro"/>
</dbReference>
<feature type="domain" description="ABC transporter" evidence="8">
    <location>
        <begin position="351"/>
        <end position="574"/>
    </location>
</feature>
<feature type="domain" description="ABC transmembrane type-1" evidence="9">
    <location>
        <begin position="34"/>
        <end position="314"/>
    </location>
</feature>
<evidence type="ECO:0000256" key="1">
    <source>
        <dbReference type="ARBA" id="ARBA00004651"/>
    </source>
</evidence>
<dbReference type="InterPro" id="IPR003593">
    <property type="entry name" value="AAA+_ATPase"/>
</dbReference>
<dbReference type="AlphaFoldDB" id="A0A1H0R461"/>
<dbReference type="EMBL" id="FNIR01000011">
    <property type="protein sequence ID" value="SDP23919.1"/>
    <property type="molecule type" value="Genomic_DNA"/>
</dbReference>
<evidence type="ECO:0000256" key="4">
    <source>
        <dbReference type="ARBA" id="ARBA00022840"/>
    </source>
</evidence>
<dbReference type="PROSITE" id="PS50929">
    <property type="entry name" value="ABC_TM1F"/>
    <property type="match status" value="1"/>
</dbReference>
<dbReference type="InterPro" id="IPR027417">
    <property type="entry name" value="P-loop_NTPase"/>
</dbReference>
<dbReference type="GO" id="GO:0005886">
    <property type="term" value="C:plasma membrane"/>
    <property type="evidence" value="ECO:0007669"/>
    <property type="project" value="UniProtKB-SubCell"/>
</dbReference>
<evidence type="ECO:0000259" key="8">
    <source>
        <dbReference type="PROSITE" id="PS50893"/>
    </source>
</evidence>
<accession>A0A1H0R461</accession>
<dbReference type="RefSeq" id="WP_242654151.1">
    <property type="nucleotide sequence ID" value="NZ_FNIR01000011.1"/>
</dbReference>
<keyword evidence="11" id="KW-1185">Reference proteome</keyword>
<dbReference type="InterPro" id="IPR003439">
    <property type="entry name" value="ABC_transporter-like_ATP-bd"/>
</dbReference>
<dbReference type="Proteomes" id="UP000199088">
    <property type="component" value="Unassembled WGS sequence"/>
</dbReference>
<evidence type="ECO:0000256" key="7">
    <source>
        <dbReference type="SAM" id="Phobius"/>
    </source>
</evidence>
<proteinExistence type="predicted"/>
<comment type="subcellular location">
    <subcellularLocation>
        <location evidence="1">Cell membrane</location>
        <topology evidence="1">Multi-pass membrane protein</topology>
    </subcellularLocation>
</comment>
<evidence type="ECO:0000256" key="3">
    <source>
        <dbReference type="ARBA" id="ARBA00022741"/>
    </source>
</evidence>
<organism evidence="10 11">
    <name type="scientific">Klenkia soli</name>
    <dbReference type="NCBI Taxonomy" id="1052260"/>
    <lineage>
        <taxon>Bacteria</taxon>
        <taxon>Bacillati</taxon>
        <taxon>Actinomycetota</taxon>
        <taxon>Actinomycetes</taxon>
        <taxon>Geodermatophilales</taxon>
        <taxon>Geodermatophilaceae</taxon>
        <taxon>Klenkia</taxon>
    </lineage>
</organism>
<evidence type="ECO:0000256" key="6">
    <source>
        <dbReference type="ARBA" id="ARBA00023136"/>
    </source>
</evidence>
<dbReference type="SUPFAM" id="SSF90123">
    <property type="entry name" value="ABC transporter transmembrane region"/>
    <property type="match status" value="1"/>
</dbReference>
<keyword evidence="2 7" id="KW-0812">Transmembrane</keyword>
<dbReference type="PANTHER" id="PTHR43394:SF1">
    <property type="entry name" value="ATP-BINDING CASSETTE SUB-FAMILY B MEMBER 10, MITOCHONDRIAL"/>
    <property type="match status" value="1"/>
</dbReference>
<reference evidence="11" key="1">
    <citation type="submission" date="2016-10" db="EMBL/GenBank/DDBJ databases">
        <authorList>
            <person name="Varghese N."/>
            <person name="Submissions S."/>
        </authorList>
    </citation>
    <scope>NUCLEOTIDE SEQUENCE [LARGE SCALE GENOMIC DNA]</scope>
    <source>
        <strain evidence="11">DSM 45843</strain>
    </source>
</reference>
<dbReference type="STRING" id="1052260.SAMN05660199_03447"/>
<feature type="transmembrane region" description="Helical" evidence="7">
    <location>
        <begin position="74"/>
        <end position="97"/>
    </location>
</feature>
<evidence type="ECO:0000256" key="2">
    <source>
        <dbReference type="ARBA" id="ARBA00022692"/>
    </source>
</evidence>
<keyword evidence="5 7" id="KW-1133">Transmembrane helix</keyword>
<dbReference type="InterPro" id="IPR011527">
    <property type="entry name" value="ABC1_TM_dom"/>
</dbReference>
<feature type="transmembrane region" description="Helical" evidence="7">
    <location>
        <begin position="146"/>
        <end position="165"/>
    </location>
</feature>
<dbReference type="SMART" id="SM00382">
    <property type="entry name" value="AAA"/>
    <property type="match status" value="1"/>
</dbReference>
<feature type="transmembrane region" description="Helical" evidence="7">
    <location>
        <begin position="31"/>
        <end position="54"/>
    </location>
</feature>
<dbReference type="Gene3D" id="3.40.50.300">
    <property type="entry name" value="P-loop containing nucleotide triphosphate hydrolases"/>
    <property type="match status" value="1"/>
</dbReference>
<dbReference type="GO" id="GO:0005524">
    <property type="term" value="F:ATP binding"/>
    <property type="evidence" value="ECO:0007669"/>
    <property type="project" value="UniProtKB-KW"/>
</dbReference>
<evidence type="ECO:0000313" key="10">
    <source>
        <dbReference type="EMBL" id="SDP23919.1"/>
    </source>
</evidence>